<feature type="signal peptide" evidence="2">
    <location>
        <begin position="1"/>
        <end position="24"/>
    </location>
</feature>
<reference evidence="5" key="2">
    <citation type="submission" date="2019-06" db="EMBL/GenBank/DDBJ databases">
        <title>Co-occurence of chitin degradation, pigmentation and bioactivity in marine Pseudoalteromonas.</title>
        <authorList>
            <person name="Sonnenschein E.C."/>
            <person name="Bech P.K."/>
        </authorList>
    </citation>
    <scope>NUCLEOTIDE SEQUENCE [LARGE SCALE GENOMIC DNA]</scope>
    <source>
        <strain evidence="5">S2676</strain>
    </source>
</reference>
<dbReference type="OrthoDB" id="9812065at2"/>
<evidence type="ECO:0000256" key="1">
    <source>
        <dbReference type="ARBA" id="ARBA00022801"/>
    </source>
</evidence>
<feature type="domain" description="Chitin-binding type-3" evidence="3">
    <location>
        <begin position="407"/>
        <end position="452"/>
    </location>
</feature>
<dbReference type="InterPro" id="IPR011330">
    <property type="entry name" value="Glyco_hydro/deAcase_b/a-brl"/>
</dbReference>
<keyword evidence="2" id="KW-0732">Signal</keyword>
<dbReference type="GO" id="GO:0004553">
    <property type="term" value="F:hydrolase activity, hydrolyzing O-glycosyl compounds"/>
    <property type="evidence" value="ECO:0007669"/>
    <property type="project" value="InterPro"/>
</dbReference>
<gene>
    <name evidence="4" type="ORF">CWB99_13685</name>
</gene>
<dbReference type="GO" id="GO:0005975">
    <property type="term" value="P:carbohydrate metabolic process"/>
    <property type="evidence" value="ECO:0007669"/>
    <property type="project" value="InterPro"/>
</dbReference>
<dbReference type="GO" id="GO:0005576">
    <property type="term" value="C:extracellular region"/>
    <property type="evidence" value="ECO:0007669"/>
    <property type="project" value="InterPro"/>
</dbReference>
<evidence type="ECO:0000313" key="4">
    <source>
        <dbReference type="EMBL" id="TMP27739.1"/>
    </source>
</evidence>
<dbReference type="Proteomes" id="UP000310249">
    <property type="component" value="Unassembled WGS sequence"/>
</dbReference>
<dbReference type="RefSeq" id="WP_138551633.1">
    <property type="nucleotide sequence ID" value="NZ_PNCH01000028.1"/>
</dbReference>
<dbReference type="Gene3D" id="3.20.20.370">
    <property type="entry name" value="Glycoside hydrolase/deacetylase"/>
    <property type="match status" value="1"/>
</dbReference>
<dbReference type="AlphaFoldDB" id="A0A5S3WKI0"/>
<keyword evidence="1" id="KW-0378">Hydrolase</keyword>
<dbReference type="InterPro" id="IPR003610">
    <property type="entry name" value="CBM5/12"/>
</dbReference>
<feature type="chain" id="PRO_5024327938" description="Chitin-binding type-3 domain-containing protein" evidence="2">
    <location>
        <begin position="25"/>
        <end position="531"/>
    </location>
</feature>
<evidence type="ECO:0000256" key="2">
    <source>
        <dbReference type="SAM" id="SignalP"/>
    </source>
</evidence>
<evidence type="ECO:0000259" key="3">
    <source>
        <dbReference type="SMART" id="SM00495"/>
    </source>
</evidence>
<evidence type="ECO:0000313" key="5">
    <source>
        <dbReference type="Proteomes" id="UP000310249"/>
    </source>
</evidence>
<organism evidence="4 5">
    <name type="scientific">Pseudoalteromonas rubra</name>
    <dbReference type="NCBI Taxonomy" id="43658"/>
    <lineage>
        <taxon>Bacteria</taxon>
        <taxon>Pseudomonadati</taxon>
        <taxon>Pseudomonadota</taxon>
        <taxon>Gammaproteobacteria</taxon>
        <taxon>Alteromonadales</taxon>
        <taxon>Pseudoalteromonadaceae</taxon>
        <taxon>Pseudoalteromonas</taxon>
    </lineage>
</organism>
<dbReference type="PANTHER" id="PTHR45985">
    <property type="match status" value="1"/>
</dbReference>
<dbReference type="SUPFAM" id="SSF51055">
    <property type="entry name" value="Carbohydrate binding domain"/>
    <property type="match status" value="1"/>
</dbReference>
<dbReference type="Gene3D" id="2.10.10.20">
    <property type="entry name" value="Carbohydrate-binding module superfamily 5/12"/>
    <property type="match status" value="1"/>
</dbReference>
<proteinExistence type="predicted"/>
<dbReference type="PANTHER" id="PTHR45985:SF3">
    <property type="entry name" value="CHITIN DEACETYLASE-LIKE 4"/>
    <property type="match status" value="1"/>
</dbReference>
<name>A0A5S3WKI0_9GAMM</name>
<comment type="caution">
    <text evidence="4">The sequence shown here is derived from an EMBL/GenBank/DDBJ whole genome shotgun (WGS) entry which is preliminary data.</text>
</comment>
<reference evidence="4 5" key="1">
    <citation type="submission" date="2018-01" db="EMBL/GenBank/DDBJ databases">
        <authorList>
            <person name="Paulsen S."/>
            <person name="Gram L.K."/>
        </authorList>
    </citation>
    <scope>NUCLEOTIDE SEQUENCE [LARGE SCALE GENOMIC DNA]</scope>
    <source>
        <strain evidence="4 5">S2676</strain>
    </source>
</reference>
<dbReference type="GO" id="GO:0030246">
    <property type="term" value="F:carbohydrate binding"/>
    <property type="evidence" value="ECO:0007669"/>
    <property type="project" value="InterPro"/>
</dbReference>
<dbReference type="SUPFAM" id="SSF88713">
    <property type="entry name" value="Glycoside hydrolase/deacetylase"/>
    <property type="match status" value="1"/>
</dbReference>
<dbReference type="InterPro" id="IPR036573">
    <property type="entry name" value="CBM_sf_5/12"/>
</dbReference>
<dbReference type="InterPro" id="IPR052740">
    <property type="entry name" value="CE4"/>
</dbReference>
<dbReference type="SMART" id="SM00495">
    <property type="entry name" value="ChtBD3"/>
    <property type="match status" value="1"/>
</dbReference>
<protein>
    <recommendedName>
        <fullName evidence="3">Chitin-binding type-3 domain-containing protein</fullName>
    </recommendedName>
</protein>
<dbReference type="EMBL" id="PNCI01000030">
    <property type="protein sequence ID" value="TMP27739.1"/>
    <property type="molecule type" value="Genomic_DNA"/>
</dbReference>
<accession>A0A5S3WKI0</accession>
<sequence>MKFTLSALTFGIISGLSFSHQALAQNTDVEAVPLPYADITHNARTQNYDYSDNQPWSQMPPAALRPVQVPLFVSIGFDDNGSKEGMDWITGYTRHLQNAPGSNNAATFDGAPVRFSFFNTAAYIHSSANDPVGIKRAWRNAWLDGHEIGNHTWSHHDGGPDTGNFSEQMWQEEILVTRTWLNKPFNPNEQDSAPDDTAGPGIPISDMAGFRTPYLNHNNALFSVLKANQFVYDTSIEEGWGAQYNGTNNPWPYTLDKGTPTKRVGKPDVGHFAGLWQLPSNVFEKPQGGKMVAFDTNMWVGGAMSKEQVLAILKHNLHLRLQGNRAPLLFGAHADIYASAYDSGDRATLYRERQEAIEEFIQYALNLKVNGQPVVRIVPFNDILQWMRNPTPLNDGKVVTVQNIGASPTYSNGTIYYKGDQVYHNGQYYEAKWYADSVPGTQEPDYDPWKLITRAQATKVQHLGQVSPEGDTYGDVLIGSNAAKTFYFTPAVGARINKVVINGVDVGPVSEYTFQNISANQTLRVEFANGE</sequence>